<accession>A0AAD4NGR2</accession>
<evidence type="ECO:0000313" key="1">
    <source>
        <dbReference type="EMBL" id="KAI1729176.1"/>
    </source>
</evidence>
<sequence length="129" mass="13921">MNDGETSSSQLYFTKGRCKEDSGHQTYDILLPEKHILKLHRKENHEFEVDSTHAGCRCPQRGIYFIGQTIHLCGPTIQSEIIGAPPDYSSLSSGPKPPSLGQGVVAEAVIGIETEPGSALQSVAATAVW</sequence>
<name>A0AAD4NGR2_9BILA</name>
<dbReference type="AlphaFoldDB" id="A0AAD4NGR2"/>
<dbReference type="EMBL" id="JAKKPZ010000001">
    <property type="protein sequence ID" value="KAI1729176.1"/>
    <property type="molecule type" value="Genomic_DNA"/>
</dbReference>
<comment type="caution">
    <text evidence="1">The sequence shown here is derived from an EMBL/GenBank/DDBJ whole genome shotgun (WGS) entry which is preliminary data.</text>
</comment>
<proteinExistence type="predicted"/>
<evidence type="ECO:0000313" key="2">
    <source>
        <dbReference type="Proteomes" id="UP001201812"/>
    </source>
</evidence>
<dbReference type="Proteomes" id="UP001201812">
    <property type="component" value="Unassembled WGS sequence"/>
</dbReference>
<organism evidence="1 2">
    <name type="scientific">Ditylenchus destructor</name>
    <dbReference type="NCBI Taxonomy" id="166010"/>
    <lineage>
        <taxon>Eukaryota</taxon>
        <taxon>Metazoa</taxon>
        <taxon>Ecdysozoa</taxon>
        <taxon>Nematoda</taxon>
        <taxon>Chromadorea</taxon>
        <taxon>Rhabditida</taxon>
        <taxon>Tylenchina</taxon>
        <taxon>Tylenchomorpha</taxon>
        <taxon>Sphaerularioidea</taxon>
        <taxon>Anguinidae</taxon>
        <taxon>Anguininae</taxon>
        <taxon>Ditylenchus</taxon>
    </lineage>
</organism>
<reference evidence="1" key="1">
    <citation type="submission" date="2022-01" db="EMBL/GenBank/DDBJ databases">
        <title>Genome Sequence Resource for Two Populations of Ditylenchus destructor, the Migratory Endoparasitic Phytonematode.</title>
        <authorList>
            <person name="Zhang H."/>
            <person name="Lin R."/>
            <person name="Xie B."/>
        </authorList>
    </citation>
    <scope>NUCLEOTIDE SEQUENCE</scope>
    <source>
        <strain evidence="1">BazhouSP</strain>
    </source>
</reference>
<protein>
    <submittedName>
        <fullName evidence="1">Uncharacterized protein</fullName>
    </submittedName>
</protein>
<gene>
    <name evidence="1" type="ORF">DdX_01399</name>
</gene>
<keyword evidence="2" id="KW-1185">Reference proteome</keyword>